<dbReference type="GO" id="GO:0008120">
    <property type="term" value="F:ceramide glucosyltransferase activity"/>
    <property type="evidence" value="ECO:0007669"/>
    <property type="project" value="UniProtKB-EC"/>
</dbReference>
<dbReference type="EMBL" id="JBHRSK010000004">
    <property type="protein sequence ID" value="MFC2967522.1"/>
    <property type="molecule type" value="Genomic_DNA"/>
</dbReference>
<sequence length="380" mass="41115">MSWMTYFLAAFCIAALAVHLASIALVGRRLRRAAPESPSGARPPITLVRPVCGLENHVEETLRSSFRLDYPDYEVIFCAARADDPVVPLVERLIAEHPQVPARLLTGDDAISGNPKLNNVVKGWNAARAEWIVMADSNLLLPADYLDRLLAVWTPGTGLVSSPAYGSAPEGFAAALEAGFLNSYQARWQLAADELGNGYAQGKTLFWRRDVLESGGGLKRLGAEMAEDVASTKLVRGAGLKVRVAQRPFAQPIGRKRLAEVWSRQLRWAKVRRLGFPLLFAPEVLTGALPPALALTALVALGAVPSGALPLGLVLWYGAEWLFTRSAGWPAGPRDIAAWLLRDLMVPALWVGAWAGRDFTWRGNHMAKADATGLTPAASE</sequence>
<keyword evidence="4 10" id="KW-0328">Glycosyltransferase</keyword>
<dbReference type="PANTHER" id="PTHR12726:SF0">
    <property type="entry name" value="CERAMIDE GLUCOSYLTRANSFERASE"/>
    <property type="match status" value="1"/>
</dbReference>
<dbReference type="Pfam" id="PF13506">
    <property type="entry name" value="Glyco_transf_21"/>
    <property type="match status" value="1"/>
</dbReference>
<proteinExistence type="predicted"/>
<evidence type="ECO:0000313" key="10">
    <source>
        <dbReference type="EMBL" id="MFC2967522.1"/>
    </source>
</evidence>
<dbReference type="PANTHER" id="PTHR12726">
    <property type="entry name" value="CERAMIDE GLUCOSYLTRANSFERASE"/>
    <property type="match status" value="1"/>
</dbReference>
<evidence type="ECO:0000256" key="8">
    <source>
        <dbReference type="ARBA" id="ARBA00023136"/>
    </source>
</evidence>
<comment type="pathway">
    <text evidence="2">Lipid metabolism; sphingolipid metabolism.</text>
</comment>
<comment type="pathway">
    <text evidence="3">Sphingolipid metabolism.</text>
</comment>
<feature type="transmembrane region" description="Helical" evidence="9">
    <location>
        <begin position="292"/>
        <end position="316"/>
    </location>
</feature>
<evidence type="ECO:0000256" key="7">
    <source>
        <dbReference type="ARBA" id="ARBA00022989"/>
    </source>
</evidence>
<dbReference type="InterPro" id="IPR025993">
    <property type="entry name" value="Ceramide_glucosylTrfase"/>
</dbReference>
<gene>
    <name evidence="10" type="ORF">ACFOES_05400</name>
</gene>
<comment type="subcellular location">
    <subcellularLocation>
        <location evidence="1">Membrane</location>
        <topology evidence="1">Multi-pass membrane protein</topology>
    </subcellularLocation>
</comment>
<dbReference type="Gene3D" id="3.90.550.10">
    <property type="entry name" value="Spore Coat Polysaccharide Biosynthesis Protein SpsA, Chain A"/>
    <property type="match status" value="1"/>
</dbReference>
<evidence type="ECO:0000256" key="9">
    <source>
        <dbReference type="SAM" id="Phobius"/>
    </source>
</evidence>
<protein>
    <submittedName>
        <fullName evidence="10">Ceramide glucosyltransferase</fullName>
        <ecNumber evidence="10">2.4.1.80</ecNumber>
    </submittedName>
</protein>
<keyword evidence="5 10" id="KW-0808">Transferase</keyword>
<dbReference type="RefSeq" id="WP_377832172.1">
    <property type="nucleotide sequence ID" value="NZ_JBHRSK010000004.1"/>
</dbReference>
<evidence type="ECO:0000256" key="5">
    <source>
        <dbReference type="ARBA" id="ARBA00022679"/>
    </source>
</evidence>
<name>A0ABV7AES8_9RHOB</name>
<evidence type="ECO:0000256" key="2">
    <source>
        <dbReference type="ARBA" id="ARBA00004760"/>
    </source>
</evidence>
<evidence type="ECO:0000313" key="11">
    <source>
        <dbReference type="Proteomes" id="UP001595443"/>
    </source>
</evidence>
<evidence type="ECO:0000256" key="4">
    <source>
        <dbReference type="ARBA" id="ARBA00022676"/>
    </source>
</evidence>
<dbReference type="SUPFAM" id="SSF53448">
    <property type="entry name" value="Nucleotide-diphospho-sugar transferases"/>
    <property type="match status" value="1"/>
</dbReference>
<dbReference type="CDD" id="cd02520">
    <property type="entry name" value="Glucosylceramide_synthase"/>
    <property type="match status" value="1"/>
</dbReference>
<accession>A0ABV7AES8</accession>
<dbReference type="EC" id="2.4.1.80" evidence="10"/>
<organism evidence="10 11">
    <name type="scientific">Acidimangrovimonas pyrenivorans</name>
    <dbReference type="NCBI Taxonomy" id="2030798"/>
    <lineage>
        <taxon>Bacteria</taxon>
        <taxon>Pseudomonadati</taxon>
        <taxon>Pseudomonadota</taxon>
        <taxon>Alphaproteobacteria</taxon>
        <taxon>Rhodobacterales</taxon>
        <taxon>Paracoccaceae</taxon>
        <taxon>Acidimangrovimonas</taxon>
    </lineage>
</organism>
<comment type="caution">
    <text evidence="10">The sequence shown here is derived from an EMBL/GenBank/DDBJ whole genome shotgun (WGS) entry which is preliminary data.</text>
</comment>
<keyword evidence="8 9" id="KW-0472">Membrane</keyword>
<keyword evidence="11" id="KW-1185">Reference proteome</keyword>
<keyword evidence="7 9" id="KW-1133">Transmembrane helix</keyword>
<evidence type="ECO:0000256" key="1">
    <source>
        <dbReference type="ARBA" id="ARBA00004141"/>
    </source>
</evidence>
<dbReference type="InterPro" id="IPR029044">
    <property type="entry name" value="Nucleotide-diphossugar_trans"/>
</dbReference>
<evidence type="ECO:0000256" key="3">
    <source>
        <dbReference type="ARBA" id="ARBA00004991"/>
    </source>
</evidence>
<keyword evidence="6 9" id="KW-0812">Transmembrane</keyword>
<reference evidence="11" key="1">
    <citation type="journal article" date="2019" name="Int. J. Syst. Evol. Microbiol.">
        <title>The Global Catalogue of Microorganisms (GCM) 10K type strain sequencing project: providing services to taxonomists for standard genome sequencing and annotation.</title>
        <authorList>
            <consortium name="The Broad Institute Genomics Platform"/>
            <consortium name="The Broad Institute Genome Sequencing Center for Infectious Disease"/>
            <person name="Wu L."/>
            <person name="Ma J."/>
        </authorList>
    </citation>
    <scope>NUCLEOTIDE SEQUENCE [LARGE SCALE GENOMIC DNA]</scope>
    <source>
        <strain evidence="11">KCTC 62192</strain>
    </source>
</reference>
<feature type="transmembrane region" description="Helical" evidence="9">
    <location>
        <begin position="6"/>
        <end position="27"/>
    </location>
</feature>
<dbReference type="Proteomes" id="UP001595443">
    <property type="component" value="Unassembled WGS sequence"/>
</dbReference>
<evidence type="ECO:0000256" key="6">
    <source>
        <dbReference type="ARBA" id="ARBA00022692"/>
    </source>
</evidence>